<dbReference type="RefSeq" id="WP_379787676.1">
    <property type="nucleotide sequence ID" value="NZ_JBHSHL010000013.1"/>
</dbReference>
<dbReference type="SFLD" id="SFLDG01082">
    <property type="entry name" value="B12-binding_domain_containing"/>
    <property type="match status" value="1"/>
</dbReference>
<keyword evidence="5" id="KW-0479">Metal-binding</keyword>
<evidence type="ECO:0000313" key="11">
    <source>
        <dbReference type="Proteomes" id="UP001595916"/>
    </source>
</evidence>
<name>A0ABV9QHQ2_9FIRM</name>
<dbReference type="InterPro" id="IPR005839">
    <property type="entry name" value="Methylthiotransferase"/>
</dbReference>
<evidence type="ECO:0000256" key="5">
    <source>
        <dbReference type="ARBA" id="ARBA00022723"/>
    </source>
</evidence>
<dbReference type="InterPro" id="IPR058240">
    <property type="entry name" value="rSAM_sf"/>
</dbReference>
<dbReference type="Pfam" id="PF00919">
    <property type="entry name" value="UPF0004"/>
    <property type="match status" value="1"/>
</dbReference>
<dbReference type="SFLD" id="SFLDG01061">
    <property type="entry name" value="methylthiotransferase"/>
    <property type="match status" value="1"/>
</dbReference>
<evidence type="ECO:0000259" key="9">
    <source>
        <dbReference type="PROSITE" id="PS51918"/>
    </source>
</evidence>
<dbReference type="PANTHER" id="PTHR11918">
    <property type="entry name" value="RADICAL SAM PROTEINS"/>
    <property type="match status" value="1"/>
</dbReference>
<dbReference type="PROSITE" id="PS01278">
    <property type="entry name" value="MTTASE_RADICAL"/>
    <property type="match status" value="1"/>
</dbReference>
<dbReference type="PROSITE" id="PS51918">
    <property type="entry name" value="RADICAL_SAM"/>
    <property type="match status" value="1"/>
</dbReference>
<dbReference type="InterPro" id="IPR006638">
    <property type="entry name" value="Elp3/MiaA/NifB-like_rSAM"/>
</dbReference>
<dbReference type="Gene3D" id="3.40.50.12160">
    <property type="entry name" value="Methylthiotransferase, N-terminal domain"/>
    <property type="match status" value="1"/>
</dbReference>
<dbReference type="InterPro" id="IPR007197">
    <property type="entry name" value="rSAM"/>
</dbReference>
<dbReference type="NCBIfam" id="TIGR01579">
    <property type="entry name" value="MiaB-like-C"/>
    <property type="match status" value="1"/>
</dbReference>
<evidence type="ECO:0000256" key="3">
    <source>
        <dbReference type="ARBA" id="ARBA00022679"/>
    </source>
</evidence>
<dbReference type="PROSITE" id="PS51449">
    <property type="entry name" value="MTTASE_N"/>
    <property type="match status" value="1"/>
</dbReference>
<dbReference type="InterPro" id="IPR013848">
    <property type="entry name" value="Methylthiotransferase_N"/>
</dbReference>
<keyword evidence="3" id="KW-0808">Transferase</keyword>
<dbReference type="InterPro" id="IPR020612">
    <property type="entry name" value="Methylthiotransferase_CS"/>
</dbReference>
<evidence type="ECO:0000256" key="7">
    <source>
        <dbReference type="ARBA" id="ARBA00023014"/>
    </source>
</evidence>
<keyword evidence="7" id="KW-0411">Iron-sulfur</keyword>
<reference evidence="11" key="1">
    <citation type="journal article" date="2019" name="Int. J. Syst. Evol. Microbiol.">
        <title>The Global Catalogue of Microorganisms (GCM) 10K type strain sequencing project: providing services to taxonomists for standard genome sequencing and annotation.</title>
        <authorList>
            <consortium name="The Broad Institute Genomics Platform"/>
            <consortium name="The Broad Institute Genome Sequencing Center for Infectious Disease"/>
            <person name="Wu L."/>
            <person name="Ma J."/>
        </authorList>
    </citation>
    <scope>NUCLEOTIDE SEQUENCE [LARGE SCALE GENOMIC DNA]</scope>
    <source>
        <strain evidence="11">CCUG 46385</strain>
    </source>
</reference>
<dbReference type="SFLD" id="SFLDF00295">
    <property type="entry name" value="threonylcarbamoyladenosine_tRN"/>
    <property type="match status" value="1"/>
</dbReference>
<dbReference type="EMBL" id="JBHSHL010000013">
    <property type="protein sequence ID" value="MFC4804145.1"/>
    <property type="molecule type" value="Genomic_DNA"/>
</dbReference>
<dbReference type="NCBIfam" id="TIGR00089">
    <property type="entry name" value="MiaB/RimO family radical SAM methylthiotransferase"/>
    <property type="match status" value="1"/>
</dbReference>
<dbReference type="Pfam" id="PF04055">
    <property type="entry name" value="Radical_SAM"/>
    <property type="match status" value="1"/>
</dbReference>
<accession>A0ABV9QHQ2</accession>
<feature type="domain" description="Radical SAM core" evidence="9">
    <location>
        <begin position="157"/>
        <end position="386"/>
    </location>
</feature>
<gene>
    <name evidence="10" type="primary">mtaB</name>
    <name evidence="10" type="ORF">ACFO4R_03540</name>
</gene>
<keyword evidence="4" id="KW-0949">S-adenosyl-L-methionine</keyword>
<dbReference type="InterPro" id="IPR006467">
    <property type="entry name" value="MiaB-like_bact"/>
</dbReference>
<evidence type="ECO:0000256" key="4">
    <source>
        <dbReference type="ARBA" id="ARBA00022691"/>
    </source>
</evidence>
<keyword evidence="11" id="KW-1185">Reference proteome</keyword>
<feature type="domain" description="MTTase N-terminal" evidence="8">
    <location>
        <begin position="21"/>
        <end position="133"/>
    </location>
</feature>
<dbReference type="InterPro" id="IPR023404">
    <property type="entry name" value="rSAM_horseshoe"/>
</dbReference>
<evidence type="ECO:0000313" key="10">
    <source>
        <dbReference type="EMBL" id="MFC4804145.1"/>
    </source>
</evidence>
<protein>
    <submittedName>
        <fullName evidence="10">tRNA (N(6)-L-threonylcarbamoyladenosine(37)-C(2))-methylthiotransferase MtaB</fullName>
    </submittedName>
</protein>
<dbReference type="CDD" id="cd01335">
    <property type="entry name" value="Radical_SAM"/>
    <property type="match status" value="1"/>
</dbReference>
<dbReference type="SUPFAM" id="SSF102114">
    <property type="entry name" value="Radical SAM enzymes"/>
    <property type="match status" value="1"/>
</dbReference>
<keyword evidence="6" id="KW-0408">Iron</keyword>
<evidence type="ECO:0000259" key="8">
    <source>
        <dbReference type="PROSITE" id="PS51449"/>
    </source>
</evidence>
<dbReference type="InterPro" id="IPR034557">
    <property type="entry name" value="ThrcA_tRNA_MEthiotransferase"/>
</dbReference>
<dbReference type="SFLD" id="SFLDS00029">
    <property type="entry name" value="Radical_SAM"/>
    <property type="match status" value="1"/>
</dbReference>
<evidence type="ECO:0000256" key="6">
    <source>
        <dbReference type="ARBA" id="ARBA00023004"/>
    </source>
</evidence>
<keyword evidence="2" id="KW-0004">4Fe-4S</keyword>
<sequence length="450" mass="51692">MSNIVDRRNAVTQQNADTKARTVATLTLGCKVNQYETEAMEELFVAQGYSLTDFEDFADVYVINTCTVTAMSDKKSRQMIRRTRKLNPDAVVAVIGCYSQKAPEEVLKIEEVNLVMGTTGKNNIVKEVARTSSRDKRIVVDDIMKLRDFEEMSISSAGDHTRAFVKIQDGCDRFCTYCIIPYARGPVRSRQMDSIVREVTSLVGNGYREVVLTGIHVASYGKDLKQGSLIDVIERLCKIEGLERIRTSSVEPTIITEDFLKRLSSLPQFCPHFHLSLQSGCDSVLKRMNRRYDTGQYREAVDKIRRYYPKAAITTDVIVGFPGETAEEFETTRRYLQEIKLFEMHIFPYSPREGTVAAKMKDAVTKDEKQRRSKILIELGEEHRREFMDSHIGDEVEVLFETFEEGYCYGHTVNYIKVRVESKRDLSNEIRRIHLESVQEDRMEGRLKED</sequence>
<proteinExistence type="predicted"/>
<comment type="cofactor">
    <cofactor evidence="1">
        <name>[4Fe-4S] cluster</name>
        <dbReference type="ChEBI" id="CHEBI:49883"/>
    </cofactor>
</comment>
<evidence type="ECO:0000256" key="2">
    <source>
        <dbReference type="ARBA" id="ARBA00022485"/>
    </source>
</evidence>
<organism evidence="10 11">
    <name type="scientific">Filifactor villosus</name>
    <dbReference type="NCBI Taxonomy" id="29374"/>
    <lineage>
        <taxon>Bacteria</taxon>
        <taxon>Bacillati</taxon>
        <taxon>Bacillota</taxon>
        <taxon>Clostridia</taxon>
        <taxon>Peptostreptococcales</taxon>
        <taxon>Filifactoraceae</taxon>
        <taxon>Filifactor</taxon>
    </lineage>
</organism>
<evidence type="ECO:0000256" key="1">
    <source>
        <dbReference type="ARBA" id="ARBA00001966"/>
    </source>
</evidence>
<dbReference type="InterPro" id="IPR038135">
    <property type="entry name" value="Methylthiotransferase_N_sf"/>
</dbReference>
<dbReference type="SMART" id="SM00729">
    <property type="entry name" value="Elp3"/>
    <property type="match status" value="1"/>
</dbReference>
<comment type="caution">
    <text evidence="10">The sequence shown here is derived from an EMBL/GenBank/DDBJ whole genome shotgun (WGS) entry which is preliminary data.</text>
</comment>
<dbReference type="Proteomes" id="UP001595916">
    <property type="component" value="Unassembled WGS sequence"/>
</dbReference>
<dbReference type="PANTHER" id="PTHR11918:SF45">
    <property type="entry name" value="THREONYLCARBAMOYLADENOSINE TRNA METHYLTHIOTRANSFERASE"/>
    <property type="match status" value="1"/>
</dbReference>
<dbReference type="Gene3D" id="3.80.30.20">
    <property type="entry name" value="tm_1862 like domain"/>
    <property type="match status" value="1"/>
</dbReference>